<reference evidence="4" key="1">
    <citation type="submission" date="2022-01" db="UniProtKB">
        <authorList>
            <consortium name="EnsemblMetazoa"/>
        </authorList>
    </citation>
    <scope>IDENTIFICATION</scope>
</reference>
<dbReference type="PANTHER" id="PTHR21162:SF0">
    <property type="entry name" value="P53 AND DNA DAMAGE-REGULATED PROTEIN 1"/>
    <property type="match status" value="1"/>
</dbReference>
<evidence type="ECO:0008006" key="6">
    <source>
        <dbReference type="Google" id="ProtNLM"/>
    </source>
</evidence>
<dbReference type="OrthoDB" id="20282at2759"/>
<gene>
    <name evidence="4" type="primary">106668635</name>
</gene>
<organism evidence="4 5">
    <name type="scientific">Cimex lectularius</name>
    <name type="common">Bed bug</name>
    <name type="synonym">Acanthia lectularia</name>
    <dbReference type="NCBI Taxonomy" id="79782"/>
    <lineage>
        <taxon>Eukaryota</taxon>
        <taxon>Metazoa</taxon>
        <taxon>Ecdysozoa</taxon>
        <taxon>Arthropoda</taxon>
        <taxon>Hexapoda</taxon>
        <taxon>Insecta</taxon>
        <taxon>Pterygota</taxon>
        <taxon>Neoptera</taxon>
        <taxon>Paraneoptera</taxon>
        <taxon>Hemiptera</taxon>
        <taxon>Heteroptera</taxon>
        <taxon>Panheteroptera</taxon>
        <taxon>Cimicomorpha</taxon>
        <taxon>Cimicidae</taxon>
        <taxon>Cimex</taxon>
    </lineage>
</organism>
<keyword evidence="3" id="KW-0143">Chaperone</keyword>
<dbReference type="GO" id="GO:0005737">
    <property type="term" value="C:cytoplasm"/>
    <property type="evidence" value="ECO:0007669"/>
    <property type="project" value="UniProtKB-SubCell"/>
</dbReference>
<dbReference type="SUPFAM" id="SSF46579">
    <property type="entry name" value="Prefoldin"/>
    <property type="match status" value="1"/>
</dbReference>
<evidence type="ECO:0000256" key="2">
    <source>
        <dbReference type="ARBA" id="ARBA00022490"/>
    </source>
</evidence>
<dbReference type="KEGG" id="clec:106668635"/>
<dbReference type="EnsemblMetazoa" id="XM_014397567.1">
    <property type="protein sequence ID" value="XP_014253053.1"/>
    <property type="gene ID" value="LOC106668635"/>
</dbReference>
<accession>A0A8I6TFT6</accession>
<dbReference type="Proteomes" id="UP000494040">
    <property type="component" value="Unassembled WGS sequence"/>
</dbReference>
<dbReference type="AlphaFoldDB" id="A0A8I6TFT6"/>
<dbReference type="CDD" id="cd22860">
    <property type="entry name" value="PDRG1"/>
    <property type="match status" value="1"/>
</dbReference>
<proteinExistence type="predicted"/>
<dbReference type="OMA" id="DEKAMVC"/>
<dbReference type="InterPro" id="IPR030482">
    <property type="entry name" value="PDRG1"/>
</dbReference>
<keyword evidence="5" id="KW-1185">Reference proteome</keyword>
<keyword evidence="2" id="KW-0963">Cytoplasm</keyword>
<dbReference type="PANTHER" id="PTHR21162">
    <property type="entry name" value="P53 AND DNA DAMAGE-REGULATED PROTEIN"/>
    <property type="match status" value="1"/>
</dbReference>
<sequence length="131" mass="15115">MEDLQKSLRELVGIESLAEEILRDKAEVVSIDKKRNSNREGIRQLMKSNEKKTWMTLGPILVKMPSDKVRNMLEKDQKVLDIEINKVRSDLKVKVNKLRDLEYNDPLKGFDLKPLSRQEMSAVGQALGRHS</sequence>
<protein>
    <recommendedName>
        <fullName evidence="6">P53 and DNA damage-regulated protein 1</fullName>
    </recommendedName>
</protein>
<evidence type="ECO:0000256" key="3">
    <source>
        <dbReference type="ARBA" id="ARBA00023186"/>
    </source>
</evidence>
<evidence type="ECO:0000256" key="1">
    <source>
        <dbReference type="ARBA" id="ARBA00004496"/>
    </source>
</evidence>
<evidence type="ECO:0000313" key="4">
    <source>
        <dbReference type="EnsemblMetazoa" id="XP_014253053.1"/>
    </source>
</evidence>
<name>A0A8I6TFT6_CIMLE</name>
<comment type="subcellular location">
    <subcellularLocation>
        <location evidence="1">Cytoplasm</location>
    </subcellularLocation>
</comment>
<evidence type="ECO:0000313" key="5">
    <source>
        <dbReference type="Proteomes" id="UP000494040"/>
    </source>
</evidence>